<dbReference type="GO" id="GO:0003723">
    <property type="term" value="F:RNA binding"/>
    <property type="evidence" value="ECO:0007669"/>
    <property type="project" value="UniProtKB-KW"/>
</dbReference>
<dbReference type="EMBL" id="CAEZSE010000096">
    <property type="protein sequence ID" value="CAB4536008.1"/>
    <property type="molecule type" value="Genomic_DNA"/>
</dbReference>
<keyword evidence="2" id="KW-0694">RNA-binding</keyword>
<organism evidence="4">
    <name type="scientific">freshwater metagenome</name>
    <dbReference type="NCBI Taxonomy" id="449393"/>
    <lineage>
        <taxon>unclassified sequences</taxon>
        <taxon>metagenomes</taxon>
        <taxon>ecological metagenomes</taxon>
    </lineage>
</organism>
<feature type="compositionally biased region" description="Basic and acidic residues" evidence="3">
    <location>
        <begin position="128"/>
        <end position="152"/>
    </location>
</feature>
<evidence type="ECO:0000256" key="2">
    <source>
        <dbReference type="ARBA" id="ARBA00022884"/>
    </source>
</evidence>
<dbReference type="Pfam" id="PF01668">
    <property type="entry name" value="SmpB"/>
    <property type="match status" value="1"/>
</dbReference>
<dbReference type="PROSITE" id="PS01317">
    <property type="entry name" value="SSRP"/>
    <property type="match status" value="1"/>
</dbReference>
<evidence type="ECO:0000313" key="6">
    <source>
        <dbReference type="EMBL" id="CAB5066050.1"/>
    </source>
</evidence>
<dbReference type="InterPro" id="IPR000037">
    <property type="entry name" value="SsrA-bd_prot"/>
</dbReference>
<reference evidence="4" key="1">
    <citation type="submission" date="2020-05" db="EMBL/GenBank/DDBJ databases">
        <authorList>
            <person name="Chiriac C."/>
            <person name="Salcher M."/>
            <person name="Ghai R."/>
            <person name="Kavagutti S V."/>
        </authorList>
    </citation>
    <scope>NUCLEOTIDE SEQUENCE</scope>
</reference>
<sequence>MKKDSPEIIASNRKARHNYTIIDVIEAGIVLHGSEVKSLREGQVQIAEAYAHVIRGEMWLEGVHVAVYRFSHGVGSHEPMRSRKLLLHREQIRRLQERMAKERLTLVPLSMLLKNGRVKVELALAKGRQKEDRRQAIAEKESKLEMRREAGRQRKGTSTQPGGRSSRRDDD</sequence>
<dbReference type="Gene3D" id="2.40.280.10">
    <property type="match status" value="1"/>
</dbReference>
<evidence type="ECO:0000313" key="5">
    <source>
        <dbReference type="EMBL" id="CAB4608915.1"/>
    </source>
</evidence>
<dbReference type="GO" id="GO:0070930">
    <property type="term" value="P:trans-translation-dependent protein tagging"/>
    <property type="evidence" value="ECO:0007669"/>
    <property type="project" value="TreeGrafter"/>
</dbReference>
<evidence type="ECO:0000256" key="1">
    <source>
        <dbReference type="ARBA" id="ARBA00022490"/>
    </source>
</evidence>
<name>A0A6J6BCG8_9ZZZZ</name>
<dbReference type="CDD" id="cd09294">
    <property type="entry name" value="SmpB"/>
    <property type="match status" value="1"/>
</dbReference>
<dbReference type="AlphaFoldDB" id="A0A6J6BCG8"/>
<accession>A0A6J6BCG8</accession>
<dbReference type="NCBIfam" id="TIGR00086">
    <property type="entry name" value="smpB"/>
    <property type="match status" value="1"/>
</dbReference>
<dbReference type="PANTHER" id="PTHR30308:SF2">
    <property type="entry name" value="SSRA-BINDING PROTEIN"/>
    <property type="match status" value="1"/>
</dbReference>
<dbReference type="EMBL" id="CAFBQV010000144">
    <property type="protein sequence ID" value="CAB5066050.1"/>
    <property type="molecule type" value="Genomic_DNA"/>
</dbReference>
<proteinExistence type="inferred from homology"/>
<keyword evidence="1" id="KW-0963">Cytoplasm</keyword>
<dbReference type="InterPro" id="IPR020081">
    <property type="entry name" value="SsrA-bd_prot_CS"/>
</dbReference>
<evidence type="ECO:0000256" key="3">
    <source>
        <dbReference type="SAM" id="MobiDB-lite"/>
    </source>
</evidence>
<dbReference type="GO" id="GO:0005829">
    <property type="term" value="C:cytosol"/>
    <property type="evidence" value="ECO:0007669"/>
    <property type="project" value="TreeGrafter"/>
</dbReference>
<gene>
    <name evidence="4" type="ORF">UFOPK1353_00664</name>
    <name evidence="5" type="ORF">UFOPK1826_01141</name>
    <name evidence="6" type="ORF">UFOPK4345_00919</name>
</gene>
<dbReference type="NCBIfam" id="NF003843">
    <property type="entry name" value="PRK05422.1"/>
    <property type="match status" value="1"/>
</dbReference>
<dbReference type="EMBL" id="CAEZUN010000154">
    <property type="protein sequence ID" value="CAB4608915.1"/>
    <property type="molecule type" value="Genomic_DNA"/>
</dbReference>
<evidence type="ECO:0000313" key="4">
    <source>
        <dbReference type="EMBL" id="CAB4536008.1"/>
    </source>
</evidence>
<dbReference type="SUPFAM" id="SSF74982">
    <property type="entry name" value="Small protein B (SmpB)"/>
    <property type="match status" value="1"/>
</dbReference>
<dbReference type="HAMAP" id="MF_00023">
    <property type="entry name" value="SmpB"/>
    <property type="match status" value="1"/>
</dbReference>
<feature type="region of interest" description="Disordered" evidence="3">
    <location>
        <begin position="128"/>
        <end position="171"/>
    </location>
</feature>
<protein>
    <submittedName>
        <fullName evidence="4">Unannotated protein</fullName>
    </submittedName>
</protein>
<dbReference type="InterPro" id="IPR023620">
    <property type="entry name" value="SmpB"/>
</dbReference>
<dbReference type="PANTHER" id="PTHR30308">
    <property type="entry name" value="TMRNA-BINDING COMPONENT OF TRANS-TRANSLATION TAGGING COMPLEX"/>
    <property type="match status" value="1"/>
</dbReference>